<name>A0ABR4JEL1_9EURO</name>
<accession>A0ABR4JEL1</accession>
<dbReference type="Proteomes" id="UP001610446">
    <property type="component" value="Unassembled WGS sequence"/>
</dbReference>
<dbReference type="InterPro" id="IPR051265">
    <property type="entry name" value="HIBADH-related_NP60_sf"/>
</dbReference>
<evidence type="ECO:0000259" key="4">
    <source>
        <dbReference type="Pfam" id="PF03446"/>
    </source>
</evidence>
<dbReference type="PIRSF" id="PIRSF000103">
    <property type="entry name" value="HIBADH"/>
    <property type="match status" value="1"/>
</dbReference>
<dbReference type="EMBL" id="JBFXLU010000145">
    <property type="protein sequence ID" value="KAL2838465.1"/>
    <property type="molecule type" value="Genomic_DNA"/>
</dbReference>
<dbReference type="Pfam" id="PF03446">
    <property type="entry name" value="NAD_binding_2"/>
    <property type="match status" value="1"/>
</dbReference>
<sequence>MSRQIGWFGLGSMGLGMALNLQKHLQAQGQPALHYSNRSLGKGRSLQDAGALPEKDFESLVRASDIIFTMVGVHLLQEGQILTIPEISTDDVLNDLVSKTLSSDASLDGKILVDTSTIHPDTSASAAERLAERGATFIASPVFGASPVAAAGKLIFAMAGPASALETVKPYTLDVMGRSIINMGEDVRKSSLLKICGNILVISFMEILSEAHVFAEKTALGSSQLEEFVANMFGPVLESYSSRITSGSYAPPLLHQGGSPPGFAAALACKDMRHALNIAEAHGTSLPTTEVAYSRLTRAREFAGEWLDSAAMYGTARQEAGLEFWNGASRRGNE</sequence>
<dbReference type="InterPro" id="IPR036291">
    <property type="entry name" value="NAD(P)-bd_dom_sf"/>
</dbReference>
<feature type="domain" description="6-phosphogluconate dehydrogenase NADP-binding" evidence="4">
    <location>
        <begin position="4"/>
        <end position="184"/>
    </location>
</feature>
<dbReference type="Gene3D" id="1.10.1040.10">
    <property type="entry name" value="N-(1-d-carboxylethyl)-l-norvaline Dehydrogenase, domain 2"/>
    <property type="match status" value="1"/>
</dbReference>
<dbReference type="PANTHER" id="PTHR43580">
    <property type="entry name" value="OXIDOREDUCTASE GLYR1-RELATED"/>
    <property type="match status" value="1"/>
</dbReference>
<dbReference type="InterPro" id="IPR015815">
    <property type="entry name" value="HIBADH-related"/>
</dbReference>
<comment type="similarity">
    <text evidence="1">Belongs to the HIBADH-related family. NP60 subfamily.</text>
</comment>
<dbReference type="Gene3D" id="3.40.50.720">
    <property type="entry name" value="NAD(P)-binding Rossmann-like Domain"/>
    <property type="match status" value="1"/>
</dbReference>
<dbReference type="Pfam" id="PF14833">
    <property type="entry name" value="NAD_binding_11"/>
    <property type="match status" value="1"/>
</dbReference>
<reference evidence="6 7" key="1">
    <citation type="submission" date="2024-07" db="EMBL/GenBank/DDBJ databases">
        <title>Section-level genome sequencing and comparative genomics of Aspergillus sections Usti and Cavernicolus.</title>
        <authorList>
            <consortium name="Lawrence Berkeley National Laboratory"/>
            <person name="Nybo J.L."/>
            <person name="Vesth T.C."/>
            <person name="Theobald S."/>
            <person name="Frisvad J.C."/>
            <person name="Larsen T.O."/>
            <person name="Kjaerboelling I."/>
            <person name="Rothschild-Mancinelli K."/>
            <person name="Lyhne E.K."/>
            <person name="Kogle M.E."/>
            <person name="Barry K."/>
            <person name="Clum A."/>
            <person name="Na H."/>
            <person name="Ledsgaard L."/>
            <person name="Lin J."/>
            <person name="Lipzen A."/>
            <person name="Kuo A."/>
            <person name="Riley R."/>
            <person name="Mondo S."/>
            <person name="Labutti K."/>
            <person name="Haridas S."/>
            <person name="Pangalinan J."/>
            <person name="Salamov A.A."/>
            <person name="Simmons B.A."/>
            <person name="Magnuson J.K."/>
            <person name="Chen J."/>
            <person name="Drula E."/>
            <person name="Henrissat B."/>
            <person name="Wiebenga A."/>
            <person name="Lubbers R.J."/>
            <person name="Gomes A.C."/>
            <person name="Makela M.R."/>
            <person name="Stajich J."/>
            <person name="Grigoriev I.V."/>
            <person name="Mortensen U.H."/>
            <person name="De Vries R.P."/>
            <person name="Baker S.E."/>
            <person name="Andersen M.R."/>
        </authorList>
    </citation>
    <scope>NUCLEOTIDE SEQUENCE [LARGE SCALE GENOMIC DNA]</scope>
    <source>
        <strain evidence="6 7">CBS 123904</strain>
    </source>
</reference>
<keyword evidence="2" id="KW-0560">Oxidoreductase</keyword>
<dbReference type="SUPFAM" id="SSF48179">
    <property type="entry name" value="6-phosphogluconate dehydrogenase C-terminal domain-like"/>
    <property type="match status" value="1"/>
</dbReference>
<evidence type="ECO:0000313" key="6">
    <source>
        <dbReference type="EMBL" id="KAL2838465.1"/>
    </source>
</evidence>
<evidence type="ECO:0000313" key="7">
    <source>
        <dbReference type="Proteomes" id="UP001610446"/>
    </source>
</evidence>
<evidence type="ECO:0000256" key="1">
    <source>
        <dbReference type="ARBA" id="ARBA00007598"/>
    </source>
</evidence>
<dbReference type="PANTHER" id="PTHR43580:SF8">
    <property type="entry name" value="6-PHOSPHOGLUCONATE DEHYDROGENASE NADP-BINDING DOMAIN-CONTAINING PROTEIN-RELATED"/>
    <property type="match status" value="1"/>
</dbReference>
<keyword evidence="3" id="KW-0520">NAD</keyword>
<dbReference type="InterPro" id="IPR013328">
    <property type="entry name" value="6PGD_dom2"/>
</dbReference>
<evidence type="ECO:0000259" key="5">
    <source>
        <dbReference type="Pfam" id="PF14833"/>
    </source>
</evidence>
<protein>
    <submittedName>
        <fullName evidence="6">6-phosphogluconate dehydrogenase family protein</fullName>
    </submittedName>
</protein>
<dbReference type="InterPro" id="IPR008927">
    <property type="entry name" value="6-PGluconate_DH-like_C_sf"/>
</dbReference>
<evidence type="ECO:0000256" key="3">
    <source>
        <dbReference type="ARBA" id="ARBA00023027"/>
    </source>
</evidence>
<feature type="domain" description="3-hydroxyisobutyrate dehydrogenase-like NAD-binding" evidence="5">
    <location>
        <begin position="192"/>
        <end position="313"/>
    </location>
</feature>
<organism evidence="6 7">
    <name type="scientific">Aspergillus pseudoustus</name>
    <dbReference type="NCBI Taxonomy" id="1810923"/>
    <lineage>
        <taxon>Eukaryota</taxon>
        <taxon>Fungi</taxon>
        <taxon>Dikarya</taxon>
        <taxon>Ascomycota</taxon>
        <taxon>Pezizomycotina</taxon>
        <taxon>Eurotiomycetes</taxon>
        <taxon>Eurotiomycetidae</taxon>
        <taxon>Eurotiales</taxon>
        <taxon>Aspergillaceae</taxon>
        <taxon>Aspergillus</taxon>
        <taxon>Aspergillus subgen. Nidulantes</taxon>
    </lineage>
</organism>
<comment type="caution">
    <text evidence="6">The sequence shown here is derived from an EMBL/GenBank/DDBJ whole genome shotgun (WGS) entry which is preliminary data.</text>
</comment>
<proteinExistence type="inferred from homology"/>
<evidence type="ECO:0000256" key="2">
    <source>
        <dbReference type="ARBA" id="ARBA00023002"/>
    </source>
</evidence>
<dbReference type="SUPFAM" id="SSF51735">
    <property type="entry name" value="NAD(P)-binding Rossmann-fold domains"/>
    <property type="match status" value="1"/>
</dbReference>
<gene>
    <name evidence="6" type="ORF">BJY01DRAFT_250966</name>
</gene>
<keyword evidence="7" id="KW-1185">Reference proteome</keyword>
<dbReference type="InterPro" id="IPR029154">
    <property type="entry name" value="HIBADH-like_NADP-bd"/>
</dbReference>
<dbReference type="InterPro" id="IPR006115">
    <property type="entry name" value="6PGDH_NADP-bd"/>
</dbReference>